<keyword evidence="2" id="KW-1185">Reference proteome</keyword>
<reference evidence="1 2" key="1">
    <citation type="journal article" date="2013" name="Int. J. Syst. Evol. Microbiol.">
        <title>Celerinatantimonas yamalensis sp. nov., a cold-adapted diazotrophic bacterium from a cold permafrost brine.</title>
        <authorList>
            <person name="Shcherbakova V."/>
            <person name="Chuvilskaya N."/>
            <person name="Rivkina E."/>
            <person name="Demidov N."/>
            <person name="Uchaeva V."/>
            <person name="Suetin S."/>
            <person name="Suzina N."/>
            <person name="Gilichinsky D."/>
        </authorList>
    </citation>
    <scope>NUCLEOTIDE SEQUENCE [LARGE SCALE GENOMIC DNA]</scope>
    <source>
        <strain evidence="1 2">C7</strain>
    </source>
</reference>
<comment type="caution">
    <text evidence="1">The sequence shown here is derived from an EMBL/GenBank/DDBJ whole genome shotgun (WGS) entry which is preliminary data.</text>
</comment>
<dbReference type="Pfam" id="PF06526">
    <property type="entry name" value="DUF1107"/>
    <property type="match status" value="1"/>
</dbReference>
<evidence type="ECO:0000313" key="2">
    <source>
        <dbReference type="Proteomes" id="UP001629953"/>
    </source>
</evidence>
<gene>
    <name evidence="1" type="ORF">ABUE30_01170</name>
</gene>
<dbReference type="Gene3D" id="3.30.1910.10">
    <property type="entry name" value="so0334 like domain"/>
    <property type="match status" value="1"/>
</dbReference>
<dbReference type="EMBL" id="JBEQCT010000001">
    <property type="protein sequence ID" value="MFM2483693.1"/>
    <property type="molecule type" value="Genomic_DNA"/>
</dbReference>
<dbReference type="RefSeq" id="WP_408621855.1">
    <property type="nucleotide sequence ID" value="NZ_JBEQCT010000001.1"/>
</dbReference>
<organism evidence="1 2">
    <name type="scientific">Celerinatantimonas yamalensis</name>
    <dbReference type="NCBI Taxonomy" id="559956"/>
    <lineage>
        <taxon>Bacteria</taxon>
        <taxon>Pseudomonadati</taxon>
        <taxon>Pseudomonadota</taxon>
        <taxon>Gammaproteobacteria</taxon>
        <taxon>Celerinatantimonadaceae</taxon>
        <taxon>Celerinatantimonas</taxon>
    </lineage>
</organism>
<name>A0ABW9G3T3_9GAMM</name>
<dbReference type="Proteomes" id="UP001629953">
    <property type="component" value="Unassembled WGS sequence"/>
</dbReference>
<dbReference type="InterPro" id="IPR009491">
    <property type="entry name" value="DUF1107"/>
</dbReference>
<sequence>MKIFKKYSPKHIARYVKAFFKGRIYIQGRGAYAFEQGKLVMLSDYRTDKHRQTVAEINRCIERFSQDEAA</sequence>
<accession>A0ABW9G3T3</accession>
<proteinExistence type="predicted"/>
<evidence type="ECO:0000313" key="1">
    <source>
        <dbReference type="EMBL" id="MFM2483693.1"/>
    </source>
</evidence>
<protein>
    <submittedName>
        <fullName evidence="1">DUF1107 family protein</fullName>
    </submittedName>
</protein>